<dbReference type="OMA" id="NDNVMRR"/>
<sequence>MDAAKDGKPGSPALPVKIVVVGDGAVGKTTLLLRYVENRFPETYVPTVFENYYRDVVVEGIAVNMGLWDTAGQEDFDRLRSLSYNDTDLVLIVFSIDAPTSLANVSSKWVPEIQHHCEGVPFLLVGTKSDLRNDEQTLEKLRARNQKVVELSDANAVGKEIGAQAILECSALTGAGIKEVFDQALKVVLVKKGLLKTEKPQSTSCCTLM</sequence>
<keyword evidence="3" id="KW-0342">GTP-binding</keyword>
<dbReference type="SUPFAM" id="SSF52540">
    <property type="entry name" value="P-loop containing nucleoside triphosphate hydrolases"/>
    <property type="match status" value="1"/>
</dbReference>
<dbReference type="OrthoDB" id="8830751at2759"/>
<dbReference type="Pfam" id="PF00071">
    <property type="entry name" value="Ras"/>
    <property type="match status" value="1"/>
</dbReference>
<dbReference type="InterPro" id="IPR003578">
    <property type="entry name" value="Small_GTPase_Rho"/>
</dbReference>
<dbReference type="FunFam" id="3.40.50.300:FF:001179">
    <property type="entry name" value="Rho family GTPase"/>
    <property type="match status" value="1"/>
</dbReference>
<dbReference type="STRING" id="37360.A0A0G4IQ24"/>
<evidence type="ECO:0000256" key="3">
    <source>
        <dbReference type="ARBA" id="ARBA00023134"/>
    </source>
</evidence>
<dbReference type="Gene3D" id="3.40.50.300">
    <property type="entry name" value="P-loop containing nucleotide triphosphate hydrolases"/>
    <property type="match status" value="1"/>
</dbReference>
<dbReference type="AlphaFoldDB" id="A0A0G4IQ24"/>
<gene>
    <name evidence="5" type="ORF">PBRA_000657</name>
    <name evidence="6" type="ORF">PLBR_LOCUS4833</name>
</gene>
<feature type="coiled-coil region" evidence="4">
    <location>
        <begin position="124"/>
        <end position="151"/>
    </location>
</feature>
<dbReference type="GO" id="GO:0003924">
    <property type="term" value="F:GTPase activity"/>
    <property type="evidence" value="ECO:0007669"/>
    <property type="project" value="InterPro"/>
</dbReference>
<evidence type="ECO:0000256" key="4">
    <source>
        <dbReference type="SAM" id="Coils"/>
    </source>
</evidence>
<dbReference type="SMART" id="SM00173">
    <property type="entry name" value="RAS"/>
    <property type="match status" value="1"/>
</dbReference>
<evidence type="ECO:0000313" key="8">
    <source>
        <dbReference type="Proteomes" id="UP000290189"/>
    </source>
</evidence>
<dbReference type="SMART" id="SM00174">
    <property type="entry name" value="RHO"/>
    <property type="match status" value="1"/>
</dbReference>
<evidence type="ECO:0000313" key="6">
    <source>
        <dbReference type="EMBL" id="SPQ97618.1"/>
    </source>
</evidence>
<dbReference type="SMART" id="SM00175">
    <property type="entry name" value="RAB"/>
    <property type="match status" value="1"/>
</dbReference>
<organism evidence="5 7">
    <name type="scientific">Plasmodiophora brassicae</name>
    <name type="common">Clubroot disease agent</name>
    <dbReference type="NCBI Taxonomy" id="37360"/>
    <lineage>
        <taxon>Eukaryota</taxon>
        <taxon>Sar</taxon>
        <taxon>Rhizaria</taxon>
        <taxon>Endomyxa</taxon>
        <taxon>Phytomyxea</taxon>
        <taxon>Plasmodiophorida</taxon>
        <taxon>Plasmodiophoridae</taxon>
        <taxon>Plasmodiophora</taxon>
    </lineage>
</organism>
<keyword evidence="4" id="KW-0175">Coiled coil</keyword>
<reference evidence="6 8" key="2">
    <citation type="submission" date="2018-03" db="EMBL/GenBank/DDBJ databases">
        <authorList>
            <person name="Fogelqvist J."/>
        </authorList>
    </citation>
    <scope>NUCLEOTIDE SEQUENCE [LARGE SCALE GENOMIC DNA]</scope>
</reference>
<dbReference type="Proteomes" id="UP000039324">
    <property type="component" value="Unassembled WGS sequence"/>
</dbReference>
<dbReference type="InterPro" id="IPR005225">
    <property type="entry name" value="Small_GTP-bd"/>
</dbReference>
<dbReference type="EMBL" id="OVEO01000008">
    <property type="protein sequence ID" value="SPQ97618.1"/>
    <property type="molecule type" value="Genomic_DNA"/>
</dbReference>
<protein>
    <submittedName>
        <fullName evidence="5">Uncharacterized protein</fullName>
    </submittedName>
</protein>
<reference evidence="5 7" key="1">
    <citation type="submission" date="2015-02" db="EMBL/GenBank/DDBJ databases">
        <authorList>
            <person name="Chooi Y.-H."/>
        </authorList>
    </citation>
    <scope>NUCLEOTIDE SEQUENCE [LARGE SCALE GENOMIC DNA]</scope>
    <source>
        <strain evidence="5">E3</strain>
    </source>
</reference>
<evidence type="ECO:0000256" key="1">
    <source>
        <dbReference type="ARBA" id="ARBA00010142"/>
    </source>
</evidence>
<dbReference type="SMART" id="SM00176">
    <property type="entry name" value="RAN"/>
    <property type="match status" value="1"/>
</dbReference>
<evidence type="ECO:0000313" key="5">
    <source>
        <dbReference type="EMBL" id="CEO97312.1"/>
    </source>
</evidence>
<keyword evidence="2" id="KW-0547">Nucleotide-binding</keyword>
<name>A0A0G4IQ24_PLABS</name>
<dbReference type="PROSITE" id="PS51421">
    <property type="entry name" value="RAS"/>
    <property type="match status" value="1"/>
</dbReference>
<keyword evidence="7" id="KW-1185">Reference proteome</keyword>
<dbReference type="EMBL" id="CDSF01000079">
    <property type="protein sequence ID" value="CEO97312.1"/>
    <property type="molecule type" value="Genomic_DNA"/>
</dbReference>
<keyword evidence="6" id="KW-0496">Mitochondrion</keyword>
<dbReference type="PROSITE" id="PS51419">
    <property type="entry name" value="RAB"/>
    <property type="match status" value="1"/>
</dbReference>
<dbReference type="InterPro" id="IPR027417">
    <property type="entry name" value="P-loop_NTPase"/>
</dbReference>
<dbReference type="InterPro" id="IPR001806">
    <property type="entry name" value="Small_GTPase"/>
</dbReference>
<evidence type="ECO:0000313" key="7">
    <source>
        <dbReference type="Proteomes" id="UP000039324"/>
    </source>
</evidence>
<geneLocation type="mitochondrion" evidence="6"/>
<dbReference type="PANTHER" id="PTHR24072">
    <property type="entry name" value="RHO FAMILY GTPASE"/>
    <property type="match status" value="1"/>
</dbReference>
<dbReference type="PROSITE" id="PS51420">
    <property type="entry name" value="RHO"/>
    <property type="match status" value="1"/>
</dbReference>
<dbReference type="CDD" id="cd00157">
    <property type="entry name" value="Rho"/>
    <property type="match status" value="1"/>
</dbReference>
<evidence type="ECO:0000256" key="2">
    <source>
        <dbReference type="ARBA" id="ARBA00022741"/>
    </source>
</evidence>
<comment type="similarity">
    <text evidence="1">Belongs to the small GTPase superfamily. Rho family.</text>
</comment>
<dbReference type="PRINTS" id="PR00449">
    <property type="entry name" value="RASTRNSFRMNG"/>
</dbReference>
<dbReference type="GO" id="GO:0005525">
    <property type="term" value="F:GTP binding"/>
    <property type="evidence" value="ECO:0007669"/>
    <property type="project" value="UniProtKB-KW"/>
</dbReference>
<dbReference type="NCBIfam" id="TIGR00231">
    <property type="entry name" value="small_GTP"/>
    <property type="match status" value="1"/>
</dbReference>
<accession>A0A0G4IQ24</accession>
<proteinExistence type="inferred from homology"/>
<dbReference type="Proteomes" id="UP000290189">
    <property type="component" value="Unassembled WGS sequence"/>
</dbReference>
<dbReference type="GO" id="GO:0007264">
    <property type="term" value="P:small GTPase-mediated signal transduction"/>
    <property type="evidence" value="ECO:0007669"/>
    <property type="project" value="InterPro"/>
</dbReference>